<reference evidence="7 8" key="1">
    <citation type="submission" date="2020-03" db="EMBL/GenBank/DDBJ databases">
        <authorList>
            <person name="Sun Q."/>
        </authorList>
    </citation>
    <scope>NUCLEOTIDE SEQUENCE [LARGE SCALE GENOMIC DNA]</scope>
    <source>
        <strain evidence="7 8">JC162</strain>
    </source>
</reference>
<dbReference type="PROSITE" id="PS00211">
    <property type="entry name" value="ABC_TRANSPORTER_1"/>
    <property type="match status" value="1"/>
</dbReference>
<comment type="similarity">
    <text evidence="2">Belongs to the ABC transporter superfamily.</text>
</comment>
<dbReference type="GO" id="GO:0016887">
    <property type="term" value="F:ATP hydrolysis activity"/>
    <property type="evidence" value="ECO:0007669"/>
    <property type="project" value="InterPro"/>
</dbReference>
<evidence type="ECO:0000256" key="2">
    <source>
        <dbReference type="ARBA" id="ARBA00005417"/>
    </source>
</evidence>
<evidence type="ECO:0000256" key="4">
    <source>
        <dbReference type="ARBA" id="ARBA00022741"/>
    </source>
</evidence>
<dbReference type="FunFam" id="3.40.50.300:FF:000016">
    <property type="entry name" value="Oligopeptide ABC transporter ATP-binding component"/>
    <property type="match status" value="1"/>
</dbReference>
<dbReference type="CDD" id="cd03257">
    <property type="entry name" value="ABC_NikE_OppD_transporters"/>
    <property type="match status" value="1"/>
</dbReference>
<organism evidence="7 8">
    <name type="scientific">Neoroseomonas marina</name>
    <dbReference type="NCBI Taxonomy" id="1232220"/>
    <lineage>
        <taxon>Bacteria</taxon>
        <taxon>Pseudomonadati</taxon>
        <taxon>Pseudomonadota</taxon>
        <taxon>Alphaproteobacteria</taxon>
        <taxon>Acetobacterales</taxon>
        <taxon>Acetobacteraceae</taxon>
        <taxon>Neoroseomonas</taxon>
    </lineage>
</organism>
<keyword evidence="5 7" id="KW-0067">ATP-binding</keyword>
<dbReference type="Pfam" id="PF08352">
    <property type="entry name" value="oligo_HPY"/>
    <property type="match status" value="1"/>
</dbReference>
<protein>
    <submittedName>
        <fullName evidence="7">ATP-binding cassette domain-containing protein</fullName>
    </submittedName>
</protein>
<evidence type="ECO:0000259" key="6">
    <source>
        <dbReference type="PROSITE" id="PS50893"/>
    </source>
</evidence>
<dbReference type="GO" id="GO:0055085">
    <property type="term" value="P:transmembrane transport"/>
    <property type="evidence" value="ECO:0007669"/>
    <property type="project" value="UniProtKB-ARBA"/>
</dbReference>
<dbReference type="EMBL" id="JABBKX010000006">
    <property type="protein sequence ID" value="NMJ42938.1"/>
    <property type="molecule type" value="Genomic_DNA"/>
</dbReference>
<dbReference type="InterPro" id="IPR003593">
    <property type="entry name" value="AAA+_ATPase"/>
</dbReference>
<evidence type="ECO:0000256" key="1">
    <source>
        <dbReference type="ARBA" id="ARBA00004417"/>
    </source>
</evidence>
<dbReference type="Pfam" id="PF00005">
    <property type="entry name" value="ABC_tran"/>
    <property type="match status" value="1"/>
</dbReference>
<comment type="caution">
    <text evidence="7">The sequence shown here is derived from an EMBL/GenBank/DDBJ whole genome shotgun (WGS) entry which is preliminary data.</text>
</comment>
<dbReference type="NCBIfam" id="TIGR01727">
    <property type="entry name" value="oligo_HPY"/>
    <property type="match status" value="1"/>
</dbReference>
<dbReference type="InterPro" id="IPR027417">
    <property type="entry name" value="P-loop_NTPase"/>
</dbReference>
<sequence>MADPLLKVSGLEVHFPIRSPFLRQRVGTVRAVDGVDLEVGRGETLALVGESGCGKTTTGKAILRLIDPTGGSIRFGGEEIAQHGASRLAPFRRRMQIVFQDPYASLNPRMTVGGILAAPYEIHRIGTPADRPARVAELLRTVGLPSEAARRYPHEFSGGQRQRIGIARALALEPELIIGDEPVSALDVSIQAQVINLMKRLQAERGLAYIMISHNLAVVSHVADRVAVMYLGRVVETAPRETLFFDARHPYTQALLSAVPEPVPGRRRARQVLQGDVPSPAKPPKGCHFHPRCPIAQPRCAEEVPLPRVVAPGHAVACHLAAP</sequence>
<comment type="subcellular location">
    <subcellularLocation>
        <location evidence="1">Cell inner membrane</location>
        <topology evidence="1">Peripheral membrane protein</topology>
    </subcellularLocation>
</comment>
<evidence type="ECO:0000256" key="5">
    <source>
        <dbReference type="ARBA" id="ARBA00022840"/>
    </source>
</evidence>
<keyword evidence="4" id="KW-0547">Nucleotide-binding</keyword>
<evidence type="ECO:0000313" key="7">
    <source>
        <dbReference type="EMBL" id="NMJ42938.1"/>
    </source>
</evidence>
<dbReference type="Proteomes" id="UP000548582">
    <property type="component" value="Unassembled WGS sequence"/>
</dbReference>
<dbReference type="PROSITE" id="PS50893">
    <property type="entry name" value="ABC_TRANSPORTER_2"/>
    <property type="match status" value="1"/>
</dbReference>
<dbReference type="RefSeq" id="WP_170055173.1">
    <property type="nucleotide sequence ID" value="NZ_JABBKX010000006.1"/>
</dbReference>
<keyword evidence="3" id="KW-0813">Transport</keyword>
<gene>
    <name evidence="7" type="ORF">GWK16_16950</name>
</gene>
<keyword evidence="8" id="KW-1185">Reference proteome</keyword>
<proteinExistence type="inferred from homology"/>
<dbReference type="PANTHER" id="PTHR43776">
    <property type="entry name" value="TRANSPORT ATP-BINDING PROTEIN"/>
    <property type="match status" value="1"/>
</dbReference>
<evidence type="ECO:0000256" key="3">
    <source>
        <dbReference type="ARBA" id="ARBA00022448"/>
    </source>
</evidence>
<feature type="domain" description="ABC transporter" evidence="6">
    <location>
        <begin position="17"/>
        <end position="256"/>
    </location>
</feature>
<dbReference type="AlphaFoldDB" id="A0A848EHR9"/>
<dbReference type="InterPro" id="IPR017871">
    <property type="entry name" value="ABC_transporter-like_CS"/>
</dbReference>
<dbReference type="GO" id="GO:0005886">
    <property type="term" value="C:plasma membrane"/>
    <property type="evidence" value="ECO:0007669"/>
    <property type="project" value="UniProtKB-SubCell"/>
</dbReference>
<dbReference type="GO" id="GO:0005524">
    <property type="term" value="F:ATP binding"/>
    <property type="evidence" value="ECO:0007669"/>
    <property type="project" value="UniProtKB-KW"/>
</dbReference>
<evidence type="ECO:0000313" key="8">
    <source>
        <dbReference type="Proteomes" id="UP000548582"/>
    </source>
</evidence>
<dbReference type="PANTHER" id="PTHR43776:SF7">
    <property type="entry name" value="D,D-DIPEPTIDE TRANSPORT ATP-BINDING PROTEIN DDPF-RELATED"/>
    <property type="match status" value="1"/>
</dbReference>
<name>A0A848EHR9_9PROT</name>
<dbReference type="InterPro" id="IPR003439">
    <property type="entry name" value="ABC_transporter-like_ATP-bd"/>
</dbReference>
<accession>A0A848EHR9</accession>
<dbReference type="SMART" id="SM00382">
    <property type="entry name" value="AAA"/>
    <property type="match status" value="1"/>
</dbReference>
<dbReference type="SUPFAM" id="SSF52540">
    <property type="entry name" value="P-loop containing nucleoside triphosphate hydrolases"/>
    <property type="match status" value="1"/>
</dbReference>
<dbReference type="InterPro" id="IPR013563">
    <property type="entry name" value="Oligopep_ABC_C"/>
</dbReference>
<dbReference type="Gene3D" id="3.40.50.300">
    <property type="entry name" value="P-loop containing nucleotide triphosphate hydrolases"/>
    <property type="match status" value="1"/>
</dbReference>
<dbReference type="InterPro" id="IPR050319">
    <property type="entry name" value="ABC_transp_ATP-bind"/>
</dbReference>
<dbReference type="GO" id="GO:0015833">
    <property type="term" value="P:peptide transport"/>
    <property type="evidence" value="ECO:0007669"/>
    <property type="project" value="InterPro"/>
</dbReference>